<dbReference type="GO" id="GO:0005886">
    <property type="term" value="C:plasma membrane"/>
    <property type="evidence" value="ECO:0007669"/>
    <property type="project" value="UniProtKB-SubCell"/>
</dbReference>
<keyword evidence="4 8" id="KW-1133">Transmembrane helix</keyword>
<dbReference type="SUPFAM" id="SSF53850">
    <property type="entry name" value="Periplasmic binding protein-like II"/>
    <property type="match status" value="1"/>
</dbReference>
<evidence type="ECO:0000256" key="6">
    <source>
        <dbReference type="ARBA" id="ARBA00023170"/>
    </source>
</evidence>
<keyword evidence="5 8" id="KW-0472">Membrane</keyword>
<dbReference type="RefSeq" id="XP_026669061.1">
    <property type="nucleotide sequence ID" value="XM_026813260.1"/>
</dbReference>
<dbReference type="Gene3D" id="1.10.287.70">
    <property type="match status" value="1"/>
</dbReference>
<keyword evidence="6" id="KW-0675">Receptor</keyword>
<evidence type="ECO:0000313" key="11">
    <source>
        <dbReference type="RefSeq" id="XP_026669061.1"/>
    </source>
</evidence>
<accession>A0AAJ7S190</accession>
<keyword evidence="3 8" id="KW-0812">Transmembrane</keyword>
<feature type="chain" id="PRO_5042534721" evidence="9">
    <location>
        <begin position="24"/>
        <end position="649"/>
    </location>
</feature>
<sequence>MFSYVRNCTFLCILLFPKFSASSKYSKLYDKLLTKSLSTREVDNLKELLNFVQRSSEFHPLTLSIVRPEFRSDFLDFFLRYTTENSIESYIVRARDLSVTLASINNVRFTWILIIRDWASLNIFIYRQRNLWRSSNRYLIIFTNEGVKLPWRDALEKLWRKYNVYRALVFLSDEHFRCLLNYMPFEVFKYGFGSVRKLCLKENSTEESGQNSLENEESEVLHLDRHTKLFEDFRNLNNYPLNVMVFESLLMNVSYTDENQLILTKPDASVLFTLEKTMGAKFRVKAMNKIKFREDPFNYSLRSIENGTVDMVITGFFIKLYSDSKMFQFTCAMYEDKLCFLAPDSGLLSKAYMPFLPFKKSLWMLLMAYDVVVTLLWYLVKYIDESLQGGSSKSTDEPIYRGEIPRCVTSFVIFFEKLCYPFERGETLSQRALLFGTLFFSLIVNGLYQSCLVSSLSKPFHQPQLNTLEDVLNSGKTVVTKYANLKDIFQDDSEVDSKLYQSIQVISQGRKEDIKYFVAYDDKISLTRYQTMELEDFDYYDEDENPLIHVVNETPMNYRISYVLRFRSPYAERVDFLLLRLSESGLVCFWFENMTHPIRLVKARRKLDKEKTWIKLAMDHYSITFLSLVVGLLGSIGMFVAEVYMARRK</sequence>
<dbReference type="AlphaFoldDB" id="A0AAJ7S190"/>
<dbReference type="InterPro" id="IPR052192">
    <property type="entry name" value="Insect_Ionotropic_Sensory_Rcpt"/>
</dbReference>
<keyword evidence="10" id="KW-1185">Reference proteome</keyword>
<comment type="subcellular location">
    <subcellularLocation>
        <location evidence="1">Cell membrane</location>
        <topology evidence="1">Multi-pass membrane protein</topology>
    </subcellularLocation>
</comment>
<evidence type="ECO:0000256" key="2">
    <source>
        <dbReference type="ARBA" id="ARBA00022475"/>
    </source>
</evidence>
<evidence type="ECO:0000256" key="3">
    <source>
        <dbReference type="ARBA" id="ARBA00022692"/>
    </source>
</evidence>
<dbReference type="PANTHER" id="PTHR42643:SF38">
    <property type="entry name" value="IONOTROPIC RECEPTOR 100A"/>
    <property type="match status" value="1"/>
</dbReference>
<keyword evidence="7" id="KW-0325">Glycoprotein</keyword>
<evidence type="ECO:0000256" key="4">
    <source>
        <dbReference type="ARBA" id="ARBA00022989"/>
    </source>
</evidence>
<organism evidence="10 11">
    <name type="scientific">Ceratina calcarata</name>
    <dbReference type="NCBI Taxonomy" id="156304"/>
    <lineage>
        <taxon>Eukaryota</taxon>
        <taxon>Metazoa</taxon>
        <taxon>Ecdysozoa</taxon>
        <taxon>Arthropoda</taxon>
        <taxon>Hexapoda</taxon>
        <taxon>Insecta</taxon>
        <taxon>Pterygota</taxon>
        <taxon>Neoptera</taxon>
        <taxon>Endopterygota</taxon>
        <taxon>Hymenoptera</taxon>
        <taxon>Apocrita</taxon>
        <taxon>Aculeata</taxon>
        <taxon>Apoidea</taxon>
        <taxon>Anthophila</taxon>
        <taxon>Apidae</taxon>
        <taxon>Ceratina</taxon>
        <taxon>Zadontomerus</taxon>
    </lineage>
</organism>
<evidence type="ECO:0000256" key="9">
    <source>
        <dbReference type="SAM" id="SignalP"/>
    </source>
</evidence>
<evidence type="ECO:0000313" key="10">
    <source>
        <dbReference type="Proteomes" id="UP000694925"/>
    </source>
</evidence>
<name>A0AAJ7S190_9HYME</name>
<gene>
    <name evidence="11" type="primary">LOC108624593</name>
</gene>
<evidence type="ECO:0000256" key="7">
    <source>
        <dbReference type="ARBA" id="ARBA00023180"/>
    </source>
</evidence>
<dbReference type="GeneID" id="108624593"/>
<proteinExistence type="predicted"/>
<dbReference type="Proteomes" id="UP000694925">
    <property type="component" value="Unplaced"/>
</dbReference>
<evidence type="ECO:0000256" key="1">
    <source>
        <dbReference type="ARBA" id="ARBA00004651"/>
    </source>
</evidence>
<evidence type="ECO:0000256" key="5">
    <source>
        <dbReference type="ARBA" id="ARBA00023136"/>
    </source>
</evidence>
<evidence type="ECO:0000256" key="8">
    <source>
        <dbReference type="SAM" id="Phobius"/>
    </source>
</evidence>
<feature type="transmembrane region" description="Helical" evidence="8">
    <location>
        <begin position="621"/>
        <end position="644"/>
    </location>
</feature>
<dbReference type="PANTHER" id="PTHR42643">
    <property type="entry name" value="IONOTROPIC RECEPTOR 20A-RELATED"/>
    <property type="match status" value="1"/>
</dbReference>
<protein>
    <submittedName>
        <fullName evidence="11">Uncharacterized protein LOC108624593 isoform X1</fullName>
    </submittedName>
</protein>
<keyword evidence="9" id="KW-0732">Signal</keyword>
<reference evidence="11" key="1">
    <citation type="submission" date="2025-08" db="UniProtKB">
        <authorList>
            <consortium name="RefSeq"/>
        </authorList>
    </citation>
    <scope>IDENTIFICATION</scope>
    <source>
        <tissue evidence="11">Whole body</tissue>
    </source>
</reference>
<feature type="signal peptide" evidence="9">
    <location>
        <begin position="1"/>
        <end position="23"/>
    </location>
</feature>
<keyword evidence="2" id="KW-1003">Cell membrane</keyword>
<dbReference type="KEGG" id="ccal:108624593"/>